<keyword evidence="2" id="KW-1185">Reference proteome</keyword>
<accession>A0A177L8B8</accession>
<proteinExistence type="predicted"/>
<protein>
    <recommendedName>
        <fullName evidence="3">IrrE N-terminal-like domain-containing protein</fullName>
    </recommendedName>
</protein>
<name>A0A177L8B8_9BACI</name>
<evidence type="ECO:0000313" key="2">
    <source>
        <dbReference type="Proteomes" id="UP000076935"/>
    </source>
</evidence>
<dbReference type="EMBL" id="LQWY01000014">
    <property type="protein sequence ID" value="OAH61968.1"/>
    <property type="molecule type" value="Genomic_DNA"/>
</dbReference>
<organism evidence="1 2">
    <name type="scientific">Domibacillus aminovorans</name>
    <dbReference type="NCBI Taxonomy" id="29332"/>
    <lineage>
        <taxon>Bacteria</taxon>
        <taxon>Bacillati</taxon>
        <taxon>Bacillota</taxon>
        <taxon>Bacilli</taxon>
        <taxon>Bacillales</taxon>
        <taxon>Bacillaceae</taxon>
        <taxon>Domibacillus</taxon>
    </lineage>
</organism>
<reference evidence="1 2" key="1">
    <citation type="submission" date="2016-01" db="EMBL/GenBank/DDBJ databases">
        <title>Investigation of taxonomic status of Bacillus aminovorans.</title>
        <authorList>
            <person name="Verma A."/>
            <person name="Pal Y."/>
            <person name="Krishnamurthi S."/>
        </authorList>
    </citation>
    <scope>NUCLEOTIDE SEQUENCE [LARGE SCALE GENOMIC DNA]</scope>
    <source>
        <strain evidence="1 2">DSM 1314</strain>
    </source>
</reference>
<gene>
    <name evidence="1" type="ORF">AWH49_11140</name>
</gene>
<evidence type="ECO:0000313" key="1">
    <source>
        <dbReference type="EMBL" id="OAH61968.1"/>
    </source>
</evidence>
<dbReference type="AlphaFoldDB" id="A0A177L8B8"/>
<comment type="caution">
    <text evidence="1">The sequence shown here is derived from an EMBL/GenBank/DDBJ whole genome shotgun (WGS) entry which is preliminary data.</text>
</comment>
<dbReference type="Proteomes" id="UP000076935">
    <property type="component" value="Unassembled WGS sequence"/>
</dbReference>
<dbReference type="RefSeq" id="WP_063965114.1">
    <property type="nucleotide sequence ID" value="NZ_JBCNAN010000021.1"/>
</dbReference>
<sequence>MLPNKVKVVGIEYKVIEKDVVEINGNLNYSGGCFHREAEIQVRKDASKDRKEQIFIHELVHAILNEAGYDNHEEEMVERFGIVLHQVLKDNDLQFINKHKHLSTP</sequence>
<evidence type="ECO:0008006" key="3">
    <source>
        <dbReference type="Google" id="ProtNLM"/>
    </source>
</evidence>